<gene>
    <name evidence="2" type="ORF">GGR27_003442</name>
</gene>
<keyword evidence="1" id="KW-0812">Transmembrane</keyword>
<keyword evidence="3" id="KW-1185">Reference proteome</keyword>
<reference evidence="2 3" key="1">
    <citation type="submission" date="2020-03" db="EMBL/GenBank/DDBJ databases">
        <title>Genomic Encyclopedia of Type Strains, Phase IV (KMG-IV): sequencing the most valuable type-strain genomes for metagenomic binning, comparative biology and taxonomic classification.</title>
        <authorList>
            <person name="Goeker M."/>
        </authorList>
    </citation>
    <scope>NUCLEOTIDE SEQUENCE [LARGE SCALE GENOMIC DNA]</scope>
    <source>
        <strain evidence="2 3">DSM 105096</strain>
    </source>
</reference>
<dbReference type="RefSeq" id="WP_168039476.1">
    <property type="nucleotide sequence ID" value="NZ_JAATJH010000007.1"/>
</dbReference>
<sequence>MTNAPQQFLRRYQLRYQSFVRTGGLMTLLFLTSFVGAGQETARKSVFPPDRHRELREEIQFPKPAEEEEEESLAFEPWTFEAFDLPPAAAYAIIGVMLLLLGGLVYRMLGDVELRKRTRSDGDGRDEIKIEEIEEEALVASGVSLSLQERAEKAGQFDIAVRLLYIQLLKDLRDRGLIKYRRDYSNRDYQAQLSQSALLGDFRGVTVDYERFWYGKYVIDALSYRLVKRKFSTLTGRVESTKQAPSINA</sequence>
<comment type="caution">
    <text evidence="2">The sequence shown here is derived from an EMBL/GenBank/DDBJ whole genome shotgun (WGS) entry which is preliminary data.</text>
</comment>
<protein>
    <recommendedName>
        <fullName evidence="4">DUF4129 domain-containing protein</fullName>
    </recommendedName>
</protein>
<name>A0ABX0XF25_9BACT</name>
<evidence type="ECO:0000313" key="3">
    <source>
        <dbReference type="Proteomes" id="UP000770785"/>
    </source>
</evidence>
<dbReference type="Proteomes" id="UP000770785">
    <property type="component" value="Unassembled WGS sequence"/>
</dbReference>
<evidence type="ECO:0008006" key="4">
    <source>
        <dbReference type="Google" id="ProtNLM"/>
    </source>
</evidence>
<accession>A0ABX0XF25</accession>
<keyword evidence="1" id="KW-1133">Transmembrane helix</keyword>
<keyword evidence="1" id="KW-0472">Membrane</keyword>
<dbReference type="EMBL" id="JAATJH010000007">
    <property type="protein sequence ID" value="NJC27923.1"/>
    <property type="molecule type" value="Genomic_DNA"/>
</dbReference>
<feature type="transmembrane region" description="Helical" evidence="1">
    <location>
        <begin position="19"/>
        <end position="38"/>
    </location>
</feature>
<feature type="transmembrane region" description="Helical" evidence="1">
    <location>
        <begin position="88"/>
        <end position="109"/>
    </location>
</feature>
<evidence type="ECO:0000256" key="1">
    <source>
        <dbReference type="SAM" id="Phobius"/>
    </source>
</evidence>
<proteinExistence type="predicted"/>
<evidence type="ECO:0000313" key="2">
    <source>
        <dbReference type="EMBL" id="NJC27923.1"/>
    </source>
</evidence>
<organism evidence="2 3">
    <name type="scientific">Neolewinella antarctica</name>
    <dbReference type="NCBI Taxonomy" id="442734"/>
    <lineage>
        <taxon>Bacteria</taxon>
        <taxon>Pseudomonadati</taxon>
        <taxon>Bacteroidota</taxon>
        <taxon>Saprospiria</taxon>
        <taxon>Saprospirales</taxon>
        <taxon>Lewinellaceae</taxon>
        <taxon>Neolewinella</taxon>
    </lineage>
</organism>